<dbReference type="Proteomes" id="UP001153069">
    <property type="component" value="Unassembled WGS sequence"/>
</dbReference>
<gene>
    <name evidence="2" type="ORF">SEMRO_954_G224330.1</name>
</gene>
<evidence type="ECO:0000259" key="1">
    <source>
        <dbReference type="Pfam" id="PF01841"/>
    </source>
</evidence>
<dbReference type="EMBL" id="CAICTM010000952">
    <property type="protein sequence ID" value="CAB9518688.1"/>
    <property type="molecule type" value="Genomic_DNA"/>
</dbReference>
<comment type="caution">
    <text evidence="2">The sequence shown here is derived from an EMBL/GenBank/DDBJ whole genome shotgun (WGS) entry which is preliminary data.</text>
</comment>
<evidence type="ECO:0000313" key="2">
    <source>
        <dbReference type="EMBL" id="CAB9518688.1"/>
    </source>
</evidence>
<dbReference type="InterPro" id="IPR002931">
    <property type="entry name" value="Transglutaminase-like"/>
</dbReference>
<feature type="domain" description="Transglutaminase-like" evidence="1">
    <location>
        <begin position="10"/>
        <end position="114"/>
    </location>
</feature>
<dbReference type="SUPFAM" id="SSF54001">
    <property type="entry name" value="Cysteine proteinases"/>
    <property type="match status" value="1"/>
</dbReference>
<keyword evidence="3" id="KW-1185">Reference proteome</keyword>
<sequence length="230" mass="25718">MTTLTPTVKSIVRALRATTSTPREVAVALHDYVRDEIAFGFTNRFDLVPVETTLQLGRGHCTPKANLFVHLFREAGFHDATVVAVPIPNTVFDKMGGKFPPQVHHCFTQVTVEGKKCRVDSYVTDRALFEKARAQLDRTEHADMKLGFCIHRQGTCEWDGASDAFSQYVDQTPKLERRYSSTAELVADKDYYLHSNVAPILNLPLLGRVFGSLTVESNNGPVHNLRQTTV</sequence>
<accession>A0A9N8EDA1</accession>
<proteinExistence type="predicted"/>
<dbReference type="InterPro" id="IPR038765">
    <property type="entry name" value="Papain-like_cys_pep_sf"/>
</dbReference>
<dbReference type="OrthoDB" id="536507at2759"/>
<organism evidence="2 3">
    <name type="scientific">Seminavis robusta</name>
    <dbReference type="NCBI Taxonomy" id="568900"/>
    <lineage>
        <taxon>Eukaryota</taxon>
        <taxon>Sar</taxon>
        <taxon>Stramenopiles</taxon>
        <taxon>Ochrophyta</taxon>
        <taxon>Bacillariophyta</taxon>
        <taxon>Bacillariophyceae</taxon>
        <taxon>Bacillariophycidae</taxon>
        <taxon>Naviculales</taxon>
        <taxon>Naviculaceae</taxon>
        <taxon>Seminavis</taxon>
    </lineage>
</organism>
<dbReference type="Pfam" id="PF01841">
    <property type="entry name" value="Transglut_core"/>
    <property type="match status" value="1"/>
</dbReference>
<name>A0A9N8EDA1_9STRA</name>
<dbReference type="Gene3D" id="3.10.620.30">
    <property type="match status" value="1"/>
</dbReference>
<reference evidence="2" key="1">
    <citation type="submission" date="2020-06" db="EMBL/GenBank/DDBJ databases">
        <authorList>
            <consortium name="Plant Systems Biology data submission"/>
        </authorList>
    </citation>
    <scope>NUCLEOTIDE SEQUENCE</scope>
    <source>
        <strain evidence="2">D6</strain>
    </source>
</reference>
<evidence type="ECO:0000313" key="3">
    <source>
        <dbReference type="Proteomes" id="UP001153069"/>
    </source>
</evidence>
<dbReference type="AlphaFoldDB" id="A0A9N8EDA1"/>
<protein>
    <submittedName>
        <fullName evidence="2">Transglutaminase-like superfamily</fullName>
    </submittedName>
</protein>